<feature type="region of interest" description="Disordered" evidence="1">
    <location>
        <begin position="24"/>
        <end position="48"/>
    </location>
</feature>
<evidence type="ECO:0000256" key="1">
    <source>
        <dbReference type="SAM" id="MobiDB-lite"/>
    </source>
</evidence>
<keyword evidence="3" id="KW-1185">Reference proteome</keyword>
<dbReference type="AlphaFoldDB" id="A0AA35RQ51"/>
<dbReference type="EMBL" id="CASHTH010001464">
    <property type="protein sequence ID" value="CAI8015659.1"/>
    <property type="molecule type" value="Genomic_DNA"/>
</dbReference>
<feature type="compositionally biased region" description="Polar residues" evidence="1">
    <location>
        <begin position="132"/>
        <end position="142"/>
    </location>
</feature>
<proteinExistence type="predicted"/>
<dbReference type="Proteomes" id="UP001174909">
    <property type="component" value="Unassembled WGS sequence"/>
</dbReference>
<accession>A0AA35RQ51</accession>
<feature type="compositionally biased region" description="Basic residues" evidence="1">
    <location>
        <begin position="116"/>
        <end position="126"/>
    </location>
</feature>
<evidence type="ECO:0000313" key="2">
    <source>
        <dbReference type="EMBL" id="CAI8015659.1"/>
    </source>
</evidence>
<feature type="region of interest" description="Disordered" evidence="1">
    <location>
        <begin position="101"/>
        <end position="151"/>
    </location>
</feature>
<name>A0AA35RQ51_GEOBA</name>
<organism evidence="2 3">
    <name type="scientific">Geodia barretti</name>
    <name type="common">Barrett's horny sponge</name>
    <dbReference type="NCBI Taxonomy" id="519541"/>
    <lineage>
        <taxon>Eukaryota</taxon>
        <taxon>Metazoa</taxon>
        <taxon>Porifera</taxon>
        <taxon>Demospongiae</taxon>
        <taxon>Heteroscleromorpha</taxon>
        <taxon>Tetractinellida</taxon>
        <taxon>Astrophorina</taxon>
        <taxon>Geodiidae</taxon>
        <taxon>Geodia</taxon>
    </lineage>
</organism>
<reference evidence="2" key="1">
    <citation type="submission" date="2023-03" db="EMBL/GenBank/DDBJ databases">
        <authorList>
            <person name="Steffen K."/>
            <person name="Cardenas P."/>
        </authorList>
    </citation>
    <scope>NUCLEOTIDE SEQUENCE</scope>
</reference>
<comment type="caution">
    <text evidence="2">The sequence shown here is derived from an EMBL/GenBank/DDBJ whole genome shotgun (WGS) entry which is preliminary data.</text>
</comment>
<sequence length="260" mass="29290">MDPSDVKSLVRGWLQASPNAGRVKLTPPSLVPTFTPRPERLGLGAVPRQDLETRAYNSRLEKRIGRKLAGKRKEENDAGVEPLVEKDLAADEMCSRSTSIYGKQARKPTPECSLKTVRKRKKKRKTPVVSTADSPTPGTTRCSIAEHTEDPLPQRRQDLLRGGAAQDNGDIQSRPLVTEQHLLPVKKTEKPGRVCSKNERSAPVEVVALPEEGCSVDGEKKRWRKKGHRCVRRHSLPWSSYGRRCRQRKHRPKREFQGCL</sequence>
<gene>
    <name evidence="2" type="ORF">GBAR_LOCUS9659</name>
</gene>
<evidence type="ECO:0000313" key="3">
    <source>
        <dbReference type="Proteomes" id="UP001174909"/>
    </source>
</evidence>
<protein>
    <submittedName>
        <fullName evidence="2">Uncharacterized protein</fullName>
    </submittedName>
</protein>